<name>A0A5C1AGK0_9BACT</name>
<dbReference type="RefSeq" id="WP_149111994.1">
    <property type="nucleotide sequence ID" value="NZ_CP042425.1"/>
</dbReference>
<evidence type="ECO:0000313" key="2">
    <source>
        <dbReference type="Proteomes" id="UP000324974"/>
    </source>
</evidence>
<dbReference type="OrthoDB" id="282930at2"/>
<dbReference type="KEGG" id="lrs:PX52LOC_04358"/>
<organism evidence="1 2">
    <name type="scientific">Limnoglobus roseus</name>
    <dbReference type="NCBI Taxonomy" id="2598579"/>
    <lineage>
        <taxon>Bacteria</taxon>
        <taxon>Pseudomonadati</taxon>
        <taxon>Planctomycetota</taxon>
        <taxon>Planctomycetia</taxon>
        <taxon>Gemmatales</taxon>
        <taxon>Gemmataceae</taxon>
        <taxon>Limnoglobus</taxon>
    </lineage>
</organism>
<dbReference type="Proteomes" id="UP000324974">
    <property type="component" value="Chromosome"/>
</dbReference>
<keyword evidence="2" id="KW-1185">Reference proteome</keyword>
<gene>
    <name evidence="1" type="ORF">PX52LOC_04358</name>
</gene>
<dbReference type="AlphaFoldDB" id="A0A5C1AGK0"/>
<reference evidence="2" key="1">
    <citation type="submission" date="2019-08" db="EMBL/GenBank/DDBJ databases">
        <title>Limnoglobus roseus gen. nov., sp. nov., a novel freshwater planctomycete with a giant genome from the family Gemmataceae.</title>
        <authorList>
            <person name="Kulichevskaya I.S."/>
            <person name="Naumoff D.G."/>
            <person name="Miroshnikov K."/>
            <person name="Ivanova A."/>
            <person name="Philippov D.A."/>
            <person name="Hakobyan A."/>
            <person name="Rijpstra I.C."/>
            <person name="Sinninghe Damste J.S."/>
            <person name="Liesack W."/>
            <person name="Dedysh S.N."/>
        </authorList>
    </citation>
    <scope>NUCLEOTIDE SEQUENCE [LARGE SCALE GENOMIC DNA]</scope>
    <source>
        <strain evidence="2">PX52</strain>
    </source>
</reference>
<evidence type="ECO:0000313" key="1">
    <source>
        <dbReference type="EMBL" id="QEL17373.1"/>
    </source>
</evidence>
<dbReference type="EMBL" id="CP042425">
    <property type="protein sequence ID" value="QEL17373.1"/>
    <property type="molecule type" value="Genomic_DNA"/>
</dbReference>
<protein>
    <submittedName>
        <fullName evidence="1">Uncharacterized protein</fullName>
    </submittedName>
</protein>
<proteinExistence type="predicted"/>
<sequence>MPSETRTLVESAARELIRLLARTASPTSVRVTEAGSGLACMIQVWDPAAVMPTAAGEKRDHHRAGCKQAILDAIRAAGEPLTRKQIVKLFRDNRAGHGPGTVAKALADLTKDGTLVNPKDKRGYRLAEWPKPQKGPTLFDGVN</sequence>
<accession>A0A5C1AGK0</accession>